<dbReference type="RefSeq" id="WP_012180026.1">
    <property type="nucleotide sequence ID" value="NC_009952.1"/>
</dbReference>
<evidence type="ECO:0000256" key="9">
    <source>
        <dbReference type="ARBA" id="ARBA00022777"/>
    </source>
</evidence>
<dbReference type="UniPathway" id="UPA00232"/>
<dbReference type="Proteomes" id="UP000006833">
    <property type="component" value="Chromosome"/>
</dbReference>
<dbReference type="eggNOG" id="COG0661">
    <property type="taxonomic scope" value="Bacteria"/>
</dbReference>
<dbReference type="EC" id="1.14.13.-" evidence="14"/>
<feature type="domain" description="ABC1 atypical kinase-like" evidence="13">
    <location>
        <begin position="97"/>
        <end position="342"/>
    </location>
</feature>
<evidence type="ECO:0000256" key="11">
    <source>
        <dbReference type="ARBA" id="ARBA00022989"/>
    </source>
</evidence>
<dbReference type="InterPro" id="IPR010232">
    <property type="entry name" value="UbiB"/>
</dbReference>
<evidence type="ECO:0000313" key="14">
    <source>
        <dbReference type="EMBL" id="ABV95100.1"/>
    </source>
</evidence>
<dbReference type="GO" id="GO:0005524">
    <property type="term" value="F:ATP binding"/>
    <property type="evidence" value="ECO:0007669"/>
    <property type="project" value="UniProtKB-KW"/>
</dbReference>
<dbReference type="CDD" id="cd13972">
    <property type="entry name" value="UbiB"/>
    <property type="match status" value="1"/>
</dbReference>
<evidence type="ECO:0000259" key="13">
    <source>
        <dbReference type="Pfam" id="PF03109"/>
    </source>
</evidence>
<keyword evidence="3" id="KW-1003">Cell membrane</keyword>
<keyword evidence="15" id="KW-1185">Reference proteome</keyword>
<evidence type="ECO:0000256" key="8">
    <source>
        <dbReference type="ARBA" id="ARBA00022741"/>
    </source>
</evidence>
<dbReference type="AlphaFoldDB" id="A8LNK6"/>
<keyword evidence="4" id="KW-0997">Cell inner membrane</keyword>
<dbReference type="GO" id="GO:0006744">
    <property type="term" value="P:ubiquinone biosynthetic process"/>
    <property type="evidence" value="ECO:0007669"/>
    <property type="project" value="UniProtKB-UniPathway"/>
</dbReference>
<keyword evidence="10" id="KW-0067">ATP-binding</keyword>
<keyword evidence="7" id="KW-0812">Transmembrane</keyword>
<dbReference type="InterPro" id="IPR050154">
    <property type="entry name" value="UbiB_kinase"/>
</dbReference>
<dbReference type="NCBIfam" id="TIGR01982">
    <property type="entry name" value="UbiB"/>
    <property type="match status" value="1"/>
</dbReference>
<keyword evidence="14" id="KW-0560">Oxidoreductase</keyword>
<reference evidence="15" key="1">
    <citation type="journal article" date="2010" name="ISME J.">
        <title>The complete genome sequence of the algal symbiont Dinoroseobacter shibae: a hitchhiker's guide to life in the sea.</title>
        <authorList>
            <person name="Wagner-Dobler I."/>
            <person name="Ballhausen B."/>
            <person name="Berger M."/>
            <person name="Brinkhoff T."/>
            <person name="Buchholz I."/>
            <person name="Bunk B."/>
            <person name="Cypionka H."/>
            <person name="Daniel R."/>
            <person name="Drepper T."/>
            <person name="Gerdts G."/>
            <person name="Hahnke S."/>
            <person name="Han C."/>
            <person name="Jahn D."/>
            <person name="Kalhoefer D."/>
            <person name="Kiss H."/>
            <person name="Klenk H.P."/>
            <person name="Kyrpides N."/>
            <person name="Liebl W."/>
            <person name="Liesegang H."/>
            <person name="Meincke L."/>
            <person name="Pati A."/>
            <person name="Petersen J."/>
            <person name="Piekarski T."/>
            <person name="Pommerenke C."/>
            <person name="Pradella S."/>
            <person name="Pukall R."/>
            <person name="Rabus R."/>
            <person name="Stackebrandt E."/>
            <person name="Thole S."/>
            <person name="Thompson L."/>
            <person name="Tielen P."/>
            <person name="Tomasch J."/>
            <person name="von Jan M."/>
            <person name="Wanphrut N."/>
            <person name="Wichels A."/>
            <person name="Zech H."/>
            <person name="Simon M."/>
        </authorList>
    </citation>
    <scope>NUCLEOTIDE SEQUENCE [LARGE SCALE GENOMIC DNA]</scope>
    <source>
        <strain evidence="15">DSM 16493 / NCIMB 14021 / DFL 12</strain>
    </source>
</reference>
<name>A8LNK6_DINSH</name>
<dbReference type="InterPro" id="IPR011009">
    <property type="entry name" value="Kinase-like_dom_sf"/>
</dbReference>
<evidence type="ECO:0000256" key="2">
    <source>
        <dbReference type="ARBA" id="ARBA00009670"/>
    </source>
</evidence>
<comment type="similarity">
    <text evidence="2">Belongs to the protein kinase superfamily. ADCK protein kinase family.</text>
</comment>
<keyword evidence="11" id="KW-1133">Transmembrane helix</keyword>
<dbReference type="KEGG" id="dsh:Dshi_3367"/>
<protein>
    <submittedName>
        <fullName evidence="14">2-polyprenylphenol 6-hydroxylase</fullName>
        <ecNumber evidence="14">1.14.13.-</ecNumber>
    </submittedName>
</protein>
<dbReference type="Pfam" id="PF03109">
    <property type="entry name" value="ABC1"/>
    <property type="match status" value="1"/>
</dbReference>
<dbReference type="EMBL" id="CP000830">
    <property type="protein sequence ID" value="ABV95100.1"/>
    <property type="molecule type" value="Genomic_DNA"/>
</dbReference>
<evidence type="ECO:0000256" key="5">
    <source>
        <dbReference type="ARBA" id="ARBA00022679"/>
    </source>
</evidence>
<dbReference type="HOGENOM" id="CLU_006533_0_0_5"/>
<gene>
    <name evidence="14" type="primary">ubiB</name>
    <name evidence="14" type="ordered locus">Dshi_3367</name>
</gene>
<dbReference type="PANTHER" id="PTHR10566">
    <property type="entry name" value="CHAPERONE-ACTIVITY OF BC1 COMPLEX CABC1 -RELATED"/>
    <property type="match status" value="1"/>
</dbReference>
<organism evidence="14 15">
    <name type="scientific">Dinoroseobacter shibae (strain DSM 16493 / NCIMB 14021 / DFL 12)</name>
    <dbReference type="NCBI Taxonomy" id="398580"/>
    <lineage>
        <taxon>Bacteria</taxon>
        <taxon>Pseudomonadati</taxon>
        <taxon>Pseudomonadota</taxon>
        <taxon>Alphaproteobacteria</taxon>
        <taxon>Rhodobacterales</taxon>
        <taxon>Roseobacteraceae</taxon>
        <taxon>Dinoroseobacter</taxon>
    </lineage>
</organism>
<evidence type="ECO:0000256" key="12">
    <source>
        <dbReference type="ARBA" id="ARBA00023136"/>
    </source>
</evidence>
<keyword evidence="6" id="KW-0831">Ubiquinone biosynthesis</keyword>
<keyword evidence="12" id="KW-0472">Membrane</keyword>
<dbReference type="STRING" id="398580.Dshi_3367"/>
<sequence>MRGPHNIWRLIRTGATFERTGAMRVALEAMDAPPTLRLAARVLGWPFQWLGLKGDESVPPVTRALTALGPAYIKFGQILSTRPDVVGSELADQLKVLQDKLPPFSVEEAKREVAKELERPVEELFSEFSEPVAAASIAQVHKAVLADTGEAVAVKVLRPGIERAFRKDIDAFYLIAQTVSLFAPGARRLRPIDVIEHFEGVVMGELDLRLEASAANEFADSTAKDEGFGVPSVHWDLSARRVMTLSWAEGLPMHDVAAIKAAGFDTNLLGTRVLQLFLNQALRDGYFHADMHQGNLKVNAAGEIIALDFGIMGRIDEYTRRVYAEILMGFIRKDYRRVAEVHFEAGYVPADRDIDLFAQALRSVGEPIFGMDASRISMARLLAYLFEVTERFGMETRTELILLQRTMVVVEGVARSLNPHINIWEVAQPIVGDYIAQNVGPKALLRDLNATVRVLAKFGPKLPQLAEDALIRQTALGTPPPKVARFPGWAWFALGAATASAVGLAASLL</sequence>
<evidence type="ECO:0000256" key="6">
    <source>
        <dbReference type="ARBA" id="ARBA00022688"/>
    </source>
</evidence>
<accession>A8LNK6</accession>
<proteinExistence type="inferred from homology"/>
<evidence type="ECO:0000256" key="7">
    <source>
        <dbReference type="ARBA" id="ARBA00022692"/>
    </source>
</evidence>
<keyword evidence="8" id="KW-0547">Nucleotide-binding</keyword>
<keyword evidence="9" id="KW-0418">Kinase</keyword>
<dbReference type="InterPro" id="IPR004147">
    <property type="entry name" value="ABC1_dom"/>
</dbReference>
<evidence type="ECO:0000256" key="3">
    <source>
        <dbReference type="ARBA" id="ARBA00022475"/>
    </source>
</evidence>
<dbReference type="SUPFAM" id="SSF56112">
    <property type="entry name" value="Protein kinase-like (PK-like)"/>
    <property type="match status" value="1"/>
</dbReference>
<dbReference type="PANTHER" id="PTHR10566:SF113">
    <property type="entry name" value="PROTEIN ACTIVITY OF BC1 COMPLEX KINASE 7, CHLOROPLASTIC"/>
    <property type="match status" value="1"/>
</dbReference>
<keyword evidence="5" id="KW-0808">Transferase</keyword>
<evidence type="ECO:0000256" key="1">
    <source>
        <dbReference type="ARBA" id="ARBA00005020"/>
    </source>
</evidence>
<evidence type="ECO:0000256" key="4">
    <source>
        <dbReference type="ARBA" id="ARBA00022519"/>
    </source>
</evidence>
<comment type="pathway">
    <text evidence="1">Cofactor biosynthesis; ubiquinone biosynthesis [regulation].</text>
</comment>
<evidence type="ECO:0000313" key="15">
    <source>
        <dbReference type="Proteomes" id="UP000006833"/>
    </source>
</evidence>
<dbReference type="InterPro" id="IPR045308">
    <property type="entry name" value="UbiB_bact"/>
</dbReference>
<dbReference type="GO" id="GO:0016301">
    <property type="term" value="F:kinase activity"/>
    <property type="evidence" value="ECO:0007669"/>
    <property type="project" value="UniProtKB-KW"/>
</dbReference>
<evidence type="ECO:0000256" key="10">
    <source>
        <dbReference type="ARBA" id="ARBA00022840"/>
    </source>
</evidence>
<dbReference type="OrthoDB" id="9795390at2"/>
<dbReference type="GO" id="GO:0016491">
    <property type="term" value="F:oxidoreductase activity"/>
    <property type="evidence" value="ECO:0007669"/>
    <property type="project" value="UniProtKB-KW"/>
</dbReference>